<reference evidence="3" key="1">
    <citation type="journal article" date="2014" name="Science">
        <title>Nonhuman genetics. Genomic basis for the convergent evolution of electric organs.</title>
        <authorList>
            <person name="Gallant J.R."/>
            <person name="Traeger L.L."/>
            <person name="Volkening J.D."/>
            <person name="Moffett H."/>
            <person name="Chen P.H."/>
            <person name="Novina C.D."/>
            <person name="Phillips G.N.Jr."/>
            <person name="Anand R."/>
            <person name="Wells G.B."/>
            <person name="Pinch M."/>
            <person name="Guth R."/>
            <person name="Unguez G.A."/>
            <person name="Albert J.S."/>
            <person name="Zakon H.H."/>
            <person name="Samanta M.P."/>
            <person name="Sussman M.R."/>
        </authorList>
    </citation>
    <scope>NUCLEOTIDE SEQUENCE [LARGE SCALE GENOMIC DNA]</scope>
</reference>
<evidence type="ECO:0000313" key="3">
    <source>
        <dbReference type="Proteomes" id="UP000314983"/>
    </source>
</evidence>
<evidence type="ECO:0000256" key="1">
    <source>
        <dbReference type="SAM" id="MobiDB-lite"/>
    </source>
</evidence>
<dbReference type="AlphaFoldDB" id="A0A4W4EI79"/>
<dbReference type="OMA" id="QTYIKTQ"/>
<reference evidence="2" key="5">
    <citation type="submission" date="2025-09" db="UniProtKB">
        <authorList>
            <consortium name="Ensembl"/>
        </authorList>
    </citation>
    <scope>IDENTIFICATION</scope>
</reference>
<dbReference type="GeneTree" id="ENSGT00940000154323"/>
<feature type="region of interest" description="Disordered" evidence="1">
    <location>
        <begin position="172"/>
        <end position="218"/>
    </location>
</feature>
<organism evidence="2 3">
    <name type="scientific">Electrophorus electricus</name>
    <name type="common">Electric eel</name>
    <name type="synonym">Gymnotus electricus</name>
    <dbReference type="NCBI Taxonomy" id="8005"/>
    <lineage>
        <taxon>Eukaryota</taxon>
        <taxon>Metazoa</taxon>
        <taxon>Chordata</taxon>
        <taxon>Craniata</taxon>
        <taxon>Vertebrata</taxon>
        <taxon>Euteleostomi</taxon>
        <taxon>Actinopterygii</taxon>
        <taxon>Neopterygii</taxon>
        <taxon>Teleostei</taxon>
        <taxon>Ostariophysi</taxon>
        <taxon>Gymnotiformes</taxon>
        <taxon>Gymnotoidei</taxon>
        <taxon>Gymnotidae</taxon>
        <taxon>Electrophorus</taxon>
    </lineage>
</organism>
<dbReference type="InterPro" id="IPR032727">
    <property type="entry name" value="CLAMP"/>
</dbReference>
<dbReference type="PANTHER" id="PTHR28457">
    <property type="entry name" value="COILED-COIL DOMAIN-CONTAINING PROTEIN 189"/>
    <property type="match status" value="1"/>
</dbReference>
<gene>
    <name evidence="2" type="primary">cfap119</name>
</gene>
<reference evidence="2" key="4">
    <citation type="submission" date="2025-08" db="UniProtKB">
        <authorList>
            <consortium name="Ensembl"/>
        </authorList>
    </citation>
    <scope>IDENTIFICATION</scope>
</reference>
<feature type="compositionally biased region" description="Polar residues" evidence="1">
    <location>
        <begin position="196"/>
        <end position="207"/>
    </location>
</feature>
<dbReference type="PANTHER" id="PTHR28457:SF1">
    <property type="entry name" value="CILIA- AND FLAGELLA-ASSOCIATED PROTEIN 119"/>
    <property type="match status" value="1"/>
</dbReference>
<proteinExistence type="predicted"/>
<accession>A0A4W4EI79</accession>
<reference evidence="2" key="3">
    <citation type="submission" date="2020-05" db="EMBL/GenBank/DDBJ databases">
        <title>Electrophorus electricus (electric eel) genome, fEleEle1, primary haplotype.</title>
        <authorList>
            <person name="Myers G."/>
            <person name="Meyer A."/>
            <person name="Fedrigo O."/>
            <person name="Formenti G."/>
            <person name="Rhie A."/>
            <person name="Tracey A."/>
            <person name="Sims Y."/>
            <person name="Jarvis E.D."/>
        </authorList>
    </citation>
    <scope>NUCLEOTIDE SEQUENCE [LARGE SCALE GENOMIC DNA]</scope>
</reference>
<evidence type="ECO:0000313" key="2">
    <source>
        <dbReference type="Ensembl" id="ENSEEEP00000011763.1"/>
    </source>
</evidence>
<feature type="compositionally biased region" description="Basic and acidic residues" evidence="1">
    <location>
        <begin position="184"/>
        <end position="194"/>
    </location>
</feature>
<dbReference type="OrthoDB" id="425082at2759"/>
<keyword evidence="3" id="KW-1185">Reference proteome</keyword>
<dbReference type="Proteomes" id="UP000314983">
    <property type="component" value="Chromosome 14"/>
</dbReference>
<reference evidence="3" key="2">
    <citation type="journal article" date="2017" name="Sci. Adv.">
        <title>A tail of two voltages: Proteomic comparison of the three electric organs of the electric eel.</title>
        <authorList>
            <person name="Traeger L.L."/>
            <person name="Sabat G."/>
            <person name="Barrett-Wilt G.A."/>
            <person name="Wells G.B."/>
            <person name="Sussman M.R."/>
        </authorList>
    </citation>
    <scope>NUCLEOTIDE SEQUENCE [LARGE SCALE GENOMIC DNA]</scope>
</reference>
<sequence length="246" mass="28573">MKTENQDSDPLKVRILLWANLSYSDMEEIDQTESITDIERILFHALNIDVPEPRLGILLELYTNIVLFCRKRHYNREQTSVLLSIVKSVHQVNIETPLNNMDQCFSYFTELLLCHSVRRPPFSISLFSLEQVTDITKYFINTYMRHYMLYKYIFTPQMYMDLSLTYTGMPESTDTEELASSDNGTKKDAERRNEQGVVSTETLTTDTEGACKRGPSPKAELRSIVQKEVKEEVMCLSAQLEKQLQE</sequence>
<protein>
    <submittedName>
        <fullName evidence="2">Uncharacterized protein</fullName>
    </submittedName>
</protein>
<dbReference type="Ensembl" id="ENSEEET00000011901.2">
    <property type="protein sequence ID" value="ENSEEEP00000011763.1"/>
    <property type="gene ID" value="ENSEEEG00000005919.2"/>
</dbReference>
<dbReference type="STRING" id="8005.ENSEEEP00000011763"/>
<name>A0A4W4EI79_ELEEL</name>
<dbReference type="Pfam" id="PF14769">
    <property type="entry name" value="CLAMP"/>
    <property type="match status" value="1"/>
</dbReference>